<organism evidence="2 3">
    <name type="scientific">Tsukamurella soli</name>
    <dbReference type="NCBI Taxonomy" id="644556"/>
    <lineage>
        <taxon>Bacteria</taxon>
        <taxon>Bacillati</taxon>
        <taxon>Actinomycetota</taxon>
        <taxon>Actinomycetes</taxon>
        <taxon>Mycobacteriales</taxon>
        <taxon>Tsukamurellaceae</taxon>
        <taxon>Tsukamurella</taxon>
    </lineage>
</organism>
<feature type="transmembrane region" description="Helical" evidence="1">
    <location>
        <begin position="137"/>
        <end position="156"/>
    </location>
</feature>
<feature type="transmembrane region" description="Helical" evidence="1">
    <location>
        <begin position="172"/>
        <end position="190"/>
    </location>
</feature>
<evidence type="ECO:0000256" key="1">
    <source>
        <dbReference type="SAM" id="Phobius"/>
    </source>
</evidence>
<reference evidence="3" key="1">
    <citation type="journal article" date="2019" name="Int. J. Syst. Evol. Microbiol.">
        <title>The Global Catalogue of Microorganisms (GCM) 10K type strain sequencing project: providing services to taxonomists for standard genome sequencing and annotation.</title>
        <authorList>
            <consortium name="The Broad Institute Genomics Platform"/>
            <consortium name="The Broad Institute Genome Sequencing Center for Infectious Disease"/>
            <person name="Wu L."/>
            <person name="Ma J."/>
        </authorList>
    </citation>
    <scope>NUCLEOTIDE SEQUENCE [LARGE SCALE GENOMIC DNA]</scope>
    <source>
        <strain evidence="3">JCM 17688</strain>
    </source>
</reference>
<dbReference type="NCBIfam" id="TIGR03082">
    <property type="entry name" value="Gneg_AbrB_dup"/>
    <property type="match status" value="2"/>
</dbReference>
<keyword evidence="3" id="KW-1185">Reference proteome</keyword>
<comment type="caution">
    <text evidence="2">The sequence shown here is derived from an EMBL/GenBank/DDBJ whole genome shotgun (WGS) entry which is preliminary data.</text>
</comment>
<feature type="transmembrane region" description="Helical" evidence="1">
    <location>
        <begin position="222"/>
        <end position="241"/>
    </location>
</feature>
<gene>
    <name evidence="2" type="ORF">GCM10023147_43570</name>
</gene>
<dbReference type="InterPro" id="IPR007820">
    <property type="entry name" value="AbrB_fam"/>
</dbReference>
<dbReference type="PANTHER" id="PTHR38457">
    <property type="entry name" value="REGULATOR ABRB-RELATED"/>
    <property type="match status" value="1"/>
</dbReference>
<accession>A0ABP8K9Q0</accession>
<name>A0ABP8K9Q0_9ACTN</name>
<feature type="transmembrane region" description="Helical" evidence="1">
    <location>
        <begin position="253"/>
        <end position="277"/>
    </location>
</feature>
<keyword evidence="1" id="KW-0472">Membrane</keyword>
<feature type="transmembrane region" description="Helical" evidence="1">
    <location>
        <begin position="197"/>
        <end position="216"/>
    </location>
</feature>
<proteinExistence type="predicted"/>
<dbReference type="Pfam" id="PF05145">
    <property type="entry name" value="AbrB"/>
    <property type="match status" value="1"/>
</dbReference>
<feature type="transmembrane region" description="Helical" evidence="1">
    <location>
        <begin position="12"/>
        <end position="34"/>
    </location>
</feature>
<evidence type="ECO:0000313" key="3">
    <source>
        <dbReference type="Proteomes" id="UP001500635"/>
    </source>
</evidence>
<sequence>MAVVSVAVGAGLQALGMPSAMLFAALACAIGFALSGRAPARIPRPAQLTAQGVLGCYIGTMIQSHTLSTLGSRWPAVLAAGFVTLLLSVIAGALLGRHRDTDSLTGSLALVAGGSSGLVAITRELGGDERTVAVIQYLRIVLVTLTLPAVAALYPHPPGAAMGTAVIADRPWWADVLFTVGCVAVGVTVGRLTHLPAGALLGPLVLSAAVGLWGVAPGLTVPGPLVALGYLAIGWQAGLGFTRESLAHLARLLPWAVGLIVALGAASAALGLALSAATGTSALDGYLATTPGGLYAVLAVAASSNVDITFVVAAQITRVVLMLFLAPWAARGFSTWRARHAEADSPDTAHARA</sequence>
<keyword evidence="1" id="KW-1133">Transmembrane helix</keyword>
<keyword evidence="1" id="KW-0812">Transmembrane</keyword>
<dbReference type="Proteomes" id="UP001500635">
    <property type="component" value="Unassembled WGS sequence"/>
</dbReference>
<dbReference type="InterPro" id="IPR017516">
    <property type="entry name" value="AbrB_dup"/>
</dbReference>
<evidence type="ECO:0000313" key="2">
    <source>
        <dbReference type="EMBL" id="GAA4402698.1"/>
    </source>
</evidence>
<feature type="transmembrane region" description="Helical" evidence="1">
    <location>
        <begin position="74"/>
        <end position="95"/>
    </location>
</feature>
<protein>
    <submittedName>
        <fullName evidence="2">AbrB family transcriptional regulator</fullName>
    </submittedName>
</protein>
<dbReference type="EMBL" id="BAABFR010000100">
    <property type="protein sequence ID" value="GAA4402698.1"/>
    <property type="molecule type" value="Genomic_DNA"/>
</dbReference>
<dbReference type="PANTHER" id="PTHR38457:SF1">
    <property type="entry name" value="REGULATOR ABRB-RELATED"/>
    <property type="match status" value="1"/>
</dbReference>
<dbReference type="PIRSF" id="PIRSF038991">
    <property type="entry name" value="Protein_AbrB"/>
    <property type="match status" value="1"/>
</dbReference>